<reference evidence="1" key="1">
    <citation type="submission" date="2022-10" db="EMBL/GenBank/DDBJ databases">
        <authorList>
            <person name="Wei X."/>
        </authorList>
    </citation>
    <scope>NUCLEOTIDE SEQUENCE</scope>
    <source>
        <strain evidence="1">SD2</strain>
    </source>
</reference>
<protein>
    <submittedName>
        <fullName evidence="1">Uncharacterized protein</fullName>
    </submittedName>
</protein>
<dbReference type="EMBL" id="CP107525">
    <property type="protein sequence ID" value="UZW64739.1"/>
    <property type="molecule type" value="Genomic_DNA"/>
</dbReference>
<gene>
    <name evidence="1" type="ORF">OIE46_01560</name>
</gene>
<evidence type="ECO:0000313" key="2">
    <source>
        <dbReference type="Proteomes" id="UP001164481"/>
    </source>
</evidence>
<name>A0AAX3F096_MYCSY</name>
<dbReference type="Proteomes" id="UP001164481">
    <property type="component" value="Chromosome"/>
</dbReference>
<organism evidence="1 2">
    <name type="scientific">Mycoplasmopsis synoviae</name>
    <name type="common">Mycoplasma synoviae</name>
    <dbReference type="NCBI Taxonomy" id="2109"/>
    <lineage>
        <taxon>Bacteria</taxon>
        <taxon>Bacillati</taxon>
        <taxon>Mycoplasmatota</taxon>
        <taxon>Mycoplasmoidales</taxon>
        <taxon>Metamycoplasmataceae</taxon>
        <taxon>Mycoplasmopsis</taxon>
    </lineage>
</organism>
<proteinExistence type="predicted"/>
<accession>A0AAX3F096</accession>
<sequence>MLYNNNEAIQLIKESTLLSDDRSNLTNQYYKFNSKSKMNIENLLQEFDSQETLNNYILENKYINLPIEYKEIYDDLFPSNYKNVDLWFILLNNLLEKLHYEKKWL</sequence>
<reference evidence="1" key="2">
    <citation type="submission" date="2022-11" db="EMBL/GenBank/DDBJ databases">
        <title>complete genomes of mycoplasma synoviae ZX313 strain and SD2 strain.</title>
        <authorList>
            <person name="Zhong Q."/>
        </authorList>
    </citation>
    <scope>NUCLEOTIDE SEQUENCE</scope>
    <source>
        <strain evidence="1">SD2</strain>
    </source>
</reference>
<dbReference type="AlphaFoldDB" id="A0AAX3F096"/>
<evidence type="ECO:0000313" key="1">
    <source>
        <dbReference type="EMBL" id="UZW64739.1"/>
    </source>
</evidence>
<dbReference type="RefSeq" id="WP_154221438.1">
    <property type="nucleotide sequence ID" value="NZ_CP034544.1"/>
</dbReference>